<dbReference type="GO" id="GO:0005794">
    <property type="term" value="C:Golgi apparatus"/>
    <property type="evidence" value="ECO:0007669"/>
    <property type="project" value="TreeGrafter"/>
</dbReference>
<dbReference type="OrthoDB" id="10038994at2759"/>
<dbReference type="InterPro" id="IPR003859">
    <property type="entry name" value="Galactosyl_T"/>
</dbReference>
<dbReference type="PRINTS" id="PR02050">
    <property type="entry name" value="B14GALTRFASE"/>
</dbReference>
<evidence type="ECO:0000256" key="9">
    <source>
        <dbReference type="ARBA" id="ARBA00023136"/>
    </source>
</evidence>
<comment type="function">
    <text evidence="11">Catalyzes the transfer of galactose onto proteins or lipids.</text>
</comment>
<evidence type="ECO:0000256" key="1">
    <source>
        <dbReference type="ARBA" id="ARBA00004606"/>
    </source>
</evidence>
<name>A0A2H8TI50_9HEMI</name>
<evidence type="ECO:0000259" key="12">
    <source>
        <dbReference type="Pfam" id="PF02709"/>
    </source>
</evidence>
<comment type="pathway">
    <text evidence="2 11">Protein modification; protein glycosylation.</text>
</comment>
<dbReference type="UniPathway" id="UPA00378"/>
<dbReference type="Gene3D" id="3.90.550.10">
    <property type="entry name" value="Spore Coat Polysaccharide Biosynthesis Protein SpsA, Chain A"/>
    <property type="match status" value="1"/>
</dbReference>
<dbReference type="SUPFAM" id="SSF53448">
    <property type="entry name" value="Nucleotide-diphospho-sugar transferases"/>
    <property type="match status" value="1"/>
</dbReference>
<keyword evidence="8 11" id="KW-1133">Transmembrane helix</keyword>
<dbReference type="GO" id="GO:0016020">
    <property type="term" value="C:membrane"/>
    <property type="evidence" value="ECO:0007669"/>
    <property type="project" value="UniProtKB-SubCell"/>
</dbReference>
<dbReference type="CDD" id="cd00899">
    <property type="entry name" value="b4GalT"/>
    <property type="match status" value="1"/>
</dbReference>
<evidence type="ECO:0000256" key="6">
    <source>
        <dbReference type="ARBA" id="ARBA00022692"/>
    </source>
</evidence>
<feature type="domain" description="Galactosyltransferase N-terminal" evidence="13">
    <location>
        <begin position="78"/>
        <end position="201"/>
    </location>
</feature>
<evidence type="ECO:0000256" key="4">
    <source>
        <dbReference type="ARBA" id="ARBA00022676"/>
    </source>
</evidence>
<dbReference type="GO" id="GO:0033842">
    <property type="term" value="F:N-acetyl-beta-glucosaminyl-derivative 4-beta-N-acetylgalactosaminyltransferase activity"/>
    <property type="evidence" value="ECO:0007669"/>
    <property type="project" value="TreeGrafter"/>
</dbReference>
<keyword evidence="6 11" id="KW-0812">Transmembrane</keyword>
<keyword evidence="9 11" id="KW-0472">Membrane</keyword>
<evidence type="ECO:0000256" key="3">
    <source>
        <dbReference type="ARBA" id="ARBA00005735"/>
    </source>
</evidence>
<comment type="subcellular location">
    <subcellularLocation>
        <location evidence="1 11">Membrane</location>
        <topology evidence="1 11">Single-pass type II membrane protein</topology>
    </subcellularLocation>
</comment>
<dbReference type="GO" id="GO:0046872">
    <property type="term" value="F:metal ion binding"/>
    <property type="evidence" value="ECO:0007669"/>
    <property type="project" value="UniProtKB-UniRule"/>
</dbReference>
<keyword evidence="11" id="KW-0479">Metal-binding</keyword>
<sequence>MNLILKYIKRKVLLYWILRVCVLSIFLVISIAAYFILFPSIIYINTADIPKFLVKTSGGEYELLNRSTCPLVEIKEETSLINIKKTVSSKQLDYIKQFVSSGGEWMPKHCIPQHHTAIILCYRNRTEQLQTFLYHIHSFLQKQNIHYQIFVIEQTFDAEFNRGKLFNVGYREVTMRSLAGCFIFHDVDLMPENINNIYGCTSCPRHMSTSINVFNYKLPYYNIFGGAIAMTRKQFHDINGFSNVFYGWGGEDDDLFNRVYHRGYRICRYQSFISRYTMLTHEKEIPNENRMKYLRNGPKRFYTDGVDSVTYNLIKYEQLPLYTRILVNV</sequence>
<dbReference type="InterPro" id="IPR027995">
    <property type="entry name" value="Galactosyl_T_N"/>
</dbReference>
<evidence type="ECO:0000256" key="8">
    <source>
        <dbReference type="ARBA" id="ARBA00022989"/>
    </source>
</evidence>
<dbReference type="InterPro" id="IPR029044">
    <property type="entry name" value="Nucleotide-diphossugar_trans"/>
</dbReference>
<gene>
    <name evidence="14" type="primary">bre-4_1</name>
</gene>
<evidence type="ECO:0000256" key="11">
    <source>
        <dbReference type="RuleBase" id="RU368121"/>
    </source>
</evidence>
<feature type="transmembrane region" description="Helical" evidence="11">
    <location>
        <begin position="12"/>
        <end position="37"/>
    </location>
</feature>
<proteinExistence type="inferred from homology"/>
<dbReference type="Pfam" id="PF13733">
    <property type="entry name" value="Glyco_transf_7N"/>
    <property type="match status" value="1"/>
</dbReference>
<comment type="similarity">
    <text evidence="3 11">Belongs to the glycosyltransferase 7 family.</text>
</comment>
<dbReference type="GO" id="GO:0006688">
    <property type="term" value="P:glycosphingolipid biosynthetic process"/>
    <property type="evidence" value="ECO:0007669"/>
    <property type="project" value="TreeGrafter"/>
</dbReference>
<reference evidence="14" key="1">
    <citation type="submission" date="2017-10" db="EMBL/GenBank/DDBJ databases">
        <title>Transcriptome Assembly of Sugarcane Aphid Adults.</title>
        <authorList>
            <person name="Scully E.D."/>
            <person name="Palmer N.A."/>
            <person name="Geib S.M."/>
            <person name="Sarath G."/>
            <person name="Sattler S.E."/>
        </authorList>
    </citation>
    <scope>NUCLEOTIDE SEQUENCE</scope>
    <source>
        <tissue evidence="14">Whole body</tissue>
    </source>
</reference>
<dbReference type="PANTHER" id="PTHR19300">
    <property type="entry name" value="BETA-1,4-GALACTOSYLTRANSFERASE"/>
    <property type="match status" value="1"/>
</dbReference>
<dbReference type="EC" id="2.4.1.-" evidence="11"/>
<evidence type="ECO:0000256" key="10">
    <source>
        <dbReference type="ARBA" id="ARBA00023180"/>
    </source>
</evidence>
<keyword evidence="4 11" id="KW-0328">Glycosyltransferase</keyword>
<dbReference type="Pfam" id="PF02709">
    <property type="entry name" value="Glyco_transf_7C"/>
    <property type="match status" value="1"/>
</dbReference>
<keyword evidence="5 11" id="KW-0808">Transferase</keyword>
<comment type="cofactor">
    <cofactor evidence="11">
        <name>Mn(2+)</name>
        <dbReference type="ChEBI" id="CHEBI:29035"/>
    </cofactor>
</comment>
<dbReference type="GO" id="GO:0008378">
    <property type="term" value="F:galactosyltransferase activity"/>
    <property type="evidence" value="ECO:0007669"/>
    <property type="project" value="TreeGrafter"/>
</dbReference>
<feature type="domain" description="Galactosyltransferase C-terminal" evidence="12">
    <location>
        <begin position="205"/>
        <end position="282"/>
    </location>
</feature>
<dbReference type="AlphaFoldDB" id="A0A2H8TI50"/>
<keyword evidence="10 11" id="KW-0325">Glycoprotein</keyword>
<evidence type="ECO:0000259" key="13">
    <source>
        <dbReference type="Pfam" id="PF13733"/>
    </source>
</evidence>
<evidence type="ECO:0000256" key="5">
    <source>
        <dbReference type="ARBA" id="ARBA00022679"/>
    </source>
</evidence>
<evidence type="ECO:0000313" key="14">
    <source>
        <dbReference type="EMBL" id="MBW13786.1"/>
    </source>
</evidence>
<evidence type="ECO:0000256" key="2">
    <source>
        <dbReference type="ARBA" id="ARBA00004922"/>
    </source>
</evidence>
<accession>A0A2H8TI50</accession>
<organism evidence="14">
    <name type="scientific">Melanaphis sacchari</name>
    <dbReference type="NCBI Taxonomy" id="742174"/>
    <lineage>
        <taxon>Eukaryota</taxon>
        <taxon>Metazoa</taxon>
        <taxon>Ecdysozoa</taxon>
        <taxon>Arthropoda</taxon>
        <taxon>Hexapoda</taxon>
        <taxon>Insecta</taxon>
        <taxon>Pterygota</taxon>
        <taxon>Neoptera</taxon>
        <taxon>Paraneoptera</taxon>
        <taxon>Hemiptera</taxon>
        <taxon>Sternorrhyncha</taxon>
        <taxon>Aphidomorpha</taxon>
        <taxon>Aphidoidea</taxon>
        <taxon>Aphididae</taxon>
        <taxon>Aphidini</taxon>
        <taxon>Melanaphis</taxon>
    </lineage>
</organism>
<dbReference type="EMBL" id="GFXV01001981">
    <property type="protein sequence ID" value="MBW13786.1"/>
    <property type="molecule type" value="Transcribed_RNA"/>
</dbReference>
<keyword evidence="11" id="KW-0464">Manganese</keyword>
<dbReference type="InterPro" id="IPR027791">
    <property type="entry name" value="Galactosyl_T_C"/>
</dbReference>
<evidence type="ECO:0000256" key="7">
    <source>
        <dbReference type="ARBA" id="ARBA00022968"/>
    </source>
</evidence>
<protein>
    <recommendedName>
        <fullName evidence="11">Beta-1,4-N-acetylgalactosaminyltransferase</fullName>
        <ecNumber evidence="11">2.4.1.-</ecNumber>
    </recommendedName>
    <alternativeName>
        <fullName evidence="11">Beta-4-GalNAcT</fullName>
    </alternativeName>
</protein>
<dbReference type="GO" id="GO:0005975">
    <property type="term" value="P:carbohydrate metabolic process"/>
    <property type="evidence" value="ECO:0007669"/>
    <property type="project" value="InterPro"/>
</dbReference>
<dbReference type="PANTHER" id="PTHR19300:SF57">
    <property type="entry name" value="BETA-1,4-N-ACETYLGALACTOSAMINYLTRANSFERASE"/>
    <property type="match status" value="1"/>
</dbReference>
<keyword evidence="7 11" id="KW-0735">Signal-anchor</keyword>